<feature type="compositionally biased region" description="Polar residues" evidence="5">
    <location>
        <begin position="267"/>
        <end position="283"/>
    </location>
</feature>
<reference evidence="8 9" key="1">
    <citation type="submission" date="2016-10" db="EMBL/GenBank/DDBJ databases">
        <authorList>
            <person name="Varghese N."/>
            <person name="Submissions S."/>
        </authorList>
    </citation>
    <scope>NUCLEOTIDE SEQUENCE [LARGE SCALE GENOMIC DNA]</scope>
    <source>
        <strain evidence="9">YIM D21,KCTC 23444,ACCC 10710</strain>
    </source>
</reference>
<dbReference type="InterPro" id="IPR006665">
    <property type="entry name" value="OmpA-like"/>
</dbReference>
<keyword evidence="9" id="KW-1185">Reference proteome</keyword>
<keyword evidence="6" id="KW-0732">Signal</keyword>
<name>A0A1I1V4F1_9RHOB</name>
<dbReference type="PROSITE" id="PS51123">
    <property type="entry name" value="OMPA_2"/>
    <property type="match status" value="1"/>
</dbReference>
<sequence>MHIRPAIIAFIVGALCGPAIAQSAKTYADGSDGTVTLPMGDLSFADSALRYEMGNPAPIEPSRDPRAAIGPPDWESLDTPERELTLGCGGSVVLRFEDNALIDIEGTDLYVFEVGPDVEPTFLAISADGETWTDIGDISGGRADVDIAPYVAQGASFSHVRLTDDGEECSGRWPGADIDAVAAIGTAERFVLSGEVLFEFDSASLRDSAREALNATAEAIGIRALSEVRVVGHTDSRGADDYNRQLSLDRAQAVRDWLSTRPELQDVTLTTSGAGESQPTAGNDTEAGRRQNRRVELIAVPTR</sequence>
<evidence type="ECO:0000256" key="1">
    <source>
        <dbReference type="ARBA" id="ARBA00004442"/>
    </source>
</evidence>
<proteinExistence type="predicted"/>
<dbReference type="PRINTS" id="PR01021">
    <property type="entry name" value="OMPADOMAIN"/>
</dbReference>
<dbReference type="GO" id="GO:0009279">
    <property type="term" value="C:cell outer membrane"/>
    <property type="evidence" value="ECO:0007669"/>
    <property type="project" value="UniProtKB-SubCell"/>
</dbReference>
<dbReference type="InterPro" id="IPR050330">
    <property type="entry name" value="Bact_OuterMem_StrucFunc"/>
</dbReference>
<dbReference type="EMBL" id="FOMS01000003">
    <property type="protein sequence ID" value="SFD77911.1"/>
    <property type="molecule type" value="Genomic_DNA"/>
</dbReference>
<evidence type="ECO:0000256" key="5">
    <source>
        <dbReference type="SAM" id="MobiDB-lite"/>
    </source>
</evidence>
<dbReference type="PANTHER" id="PTHR30329">
    <property type="entry name" value="STATOR ELEMENT OF FLAGELLAR MOTOR COMPLEX"/>
    <property type="match status" value="1"/>
</dbReference>
<dbReference type="Proteomes" id="UP000325289">
    <property type="component" value="Unassembled WGS sequence"/>
</dbReference>
<dbReference type="PANTHER" id="PTHR30329:SF21">
    <property type="entry name" value="LIPOPROTEIN YIAD-RELATED"/>
    <property type="match status" value="1"/>
</dbReference>
<dbReference type="OrthoDB" id="121983at2"/>
<dbReference type="InterPro" id="IPR006664">
    <property type="entry name" value="OMP_bac"/>
</dbReference>
<dbReference type="AlphaFoldDB" id="A0A1I1V4F1"/>
<dbReference type="SUPFAM" id="SSF103088">
    <property type="entry name" value="OmpA-like"/>
    <property type="match status" value="1"/>
</dbReference>
<feature type="region of interest" description="Disordered" evidence="5">
    <location>
        <begin position="266"/>
        <end position="293"/>
    </location>
</feature>
<comment type="subcellular location">
    <subcellularLocation>
        <location evidence="1">Cell outer membrane</location>
    </subcellularLocation>
</comment>
<keyword evidence="2 4" id="KW-0472">Membrane</keyword>
<organism evidence="8 9">
    <name type="scientific">Roseivivax sediminis</name>
    <dbReference type="NCBI Taxonomy" id="936889"/>
    <lineage>
        <taxon>Bacteria</taxon>
        <taxon>Pseudomonadati</taxon>
        <taxon>Pseudomonadota</taxon>
        <taxon>Alphaproteobacteria</taxon>
        <taxon>Rhodobacterales</taxon>
        <taxon>Roseobacteraceae</taxon>
        <taxon>Roseivivax</taxon>
    </lineage>
</organism>
<dbReference type="InterPro" id="IPR036737">
    <property type="entry name" value="OmpA-like_sf"/>
</dbReference>
<feature type="signal peptide" evidence="6">
    <location>
        <begin position="1"/>
        <end position="21"/>
    </location>
</feature>
<dbReference type="Pfam" id="PF00691">
    <property type="entry name" value="OmpA"/>
    <property type="match status" value="1"/>
</dbReference>
<dbReference type="RefSeq" id="WP_149754937.1">
    <property type="nucleotide sequence ID" value="NZ_FOMS01000003.1"/>
</dbReference>
<dbReference type="CDD" id="cd07185">
    <property type="entry name" value="OmpA_C-like"/>
    <property type="match status" value="1"/>
</dbReference>
<accession>A0A1I1V4F1</accession>
<evidence type="ECO:0000259" key="7">
    <source>
        <dbReference type="PROSITE" id="PS51123"/>
    </source>
</evidence>
<evidence type="ECO:0000313" key="8">
    <source>
        <dbReference type="EMBL" id="SFD77911.1"/>
    </source>
</evidence>
<dbReference type="Gene3D" id="3.30.1330.60">
    <property type="entry name" value="OmpA-like domain"/>
    <property type="match status" value="1"/>
</dbReference>
<feature type="chain" id="PRO_5009301901" evidence="6">
    <location>
        <begin position="22"/>
        <end position="303"/>
    </location>
</feature>
<evidence type="ECO:0000256" key="4">
    <source>
        <dbReference type="PROSITE-ProRule" id="PRU00473"/>
    </source>
</evidence>
<protein>
    <submittedName>
        <fullName evidence="8">Outer membrane protein OmpA</fullName>
    </submittedName>
</protein>
<evidence type="ECO:0000256" key="2">
    <source>
        <dbReference type="ARBA" id="ARBA00023136"/>
    </source>
</evidence>
<evidence type="ECO:0000256" key="3">
    <source>
        <dbReference type="ARBA" id="ARBA00023237"/>
    </source>
</evidence>
<keyword evidence="3" id="KW-0998">Cell outer membrane</keyword>
<gene>
    <name evidence="8" type="ORF">SAMN04515678_10310</name>
</gene>
<feature type="domain" description="OmpA-like" evidence="7">
    <location>
        <begin position="185"/>
        <end position="303"/>
    </location>
</feature>
<evidence type="ECO:0000256" key="6">
    <source>
        <dbReference type="SAM" id="SignalP"/>
    </source>
</evidence>
<evidence type="ECO:0000313" key="9">
    <source>
        <dbReference type="Proteomes" id="UP000325289"/>
    </source>
</evidence>